<accession>A0A1S1M8F0</accession>
<reference evidence="2 3" key="1">
    <citation type="submission" date="2016-10" db="EMBL/GenBank/DDBJ databases">
        <title>Evaluation of Human, Veterinary and Environmental Mycobacterium chelonae Isolates by Core Genome Phylogenomic Analysis, Targeted Gene Comparison, and Anti-microbial Susceptibility Patterns: A Tale of Mistaken Identities.</title>
        <authorList>
            <person name="Fogelson S.B."/>
            <person name="Camus A.C."/>
            <person name="Lorenz W."/>
            <person name="Vasireddy R."/>
            <person name="Vasireddy S."/>
            <person name="Smith T."/>
            <person name="Brown-Elliott B.A."/>
            <person name="Wallace R.J.Jr."/>
            <person name="Hasan N.A."/>
            <person name="Reischl U."/>
            <person name="Sanchez S."/>
        </authorList>
    </citation>
    <scope>NUCLEOTIDE SEQUENCE [LARGE SCALE GENOMIC DNA]</scope>
    <source>
        <strain evidence="2 3">15518</strain>
    </source>
</reference>
<proteinExistence type="predicted"/>
<dbReference type="AlphaFoldDB" id="A0A1S1M8F0"/>
<gene>
    <name evidence="2" type="ORF">BKG84_07060</name>
</gene>
<organism evidence="2 3">
    <name type="scientific">Mycobacteroides chelonae</name>
    <name type="common">Mycobacterium chelonae</name>
    <dbReference type="NCBI Taxonomy" id="1774"/>
    <lineage>
        <taxon>Bacteria</taxon>
        <taxon>Bacillati</taxon>
        <taxon>Actinomycetota</taxon>
        <taxon>Actinomycetes</taxon>
        <taxon>Mycobacteriales</taxon>
        <taxon>Mycobacteriaceae</taxon>
        <taxon>Mycobacteroides</taxon>
    </lineage>
</organism>
<dbReference type="RefSeq" id="WP_070951486.1">
    <property type="nucleotide sequence ID" value="NZ_CP050145.1"/>
</dbReference>
<evidence type="ECO:0000259" key="1">
    <source>
        <dbReference type="Pfam" id="PF02470"/>
    </source>
</evidence>
<dbReference type="Proteomes" id="UP000179441">
    <property type="component" value="Unassembled WGS sequence"/>
</dbReference>
<evidence type="ECO:0000313" key="3">
    <source>
        <dbReference type="Proteomes" id="UP000179441"/>
    </source>
</evidence>
<dbReference type="PANTHER" id="PTHR33371:SF15">
    <property type="entry name" value="LIPOPROTEIN LPRN"/>
    <property type="match status" value="1"/>
</dbReference>
<dbReference type="InterPro" id="IPR052336">
    <property type="entry name" value="MlaD_Phospholipid_Transporter"/>
</dbReference>
<dbReference type="InterPro" id="IPR003399">
    <property type="entry name" value="Mce/MlaD"/>
</dbReference>
<comment type="caution">
    <text evidence="2">The sequence shown here is derived from an EMBL/GenBank/DDBJ whole genome shotgun (WGS) entry which is preliminary data.</text>
</comment>
<sequence>MMPRPHRSVRHVAASVITGFALTACSLDPAQLVLPNGAETYPVHIQFSTALNLPSGAKVVANGARVGRLDTVHIVDPTTGPGYVVALVDIDKSVRLPLATRAQLRQDTILGDIYISLVTKTADNGSALAPGGTIPLDQTEPALQIEDILSGLATFVSGGALRSAQDVINQLNAALPRDPTETARIADTLKADVVDVSTNLDAVDGFLDGLEASVRAVQSNKAILDILLTREGTDTTVRIAKSLIHTIGIIGALGGLADSATWLAPFATELDAATKAFVPLFLAKDRALNLRAPSNLNALRALLREKLFPYFNEGSRTHINVTGIEVEGADGQTSVTTDAQVEQIVNTLRMIGFVR</sequence>
<protein>
    <submittedName>
        <fullName evidence="2">Mce family protein</fullName>
    </submittedName>
</protein>
<dbReference type="PROSITE" id="PS51257">
    <property type="entry name" value="PROKAR_LIPOPROTEIN"/>
    <property type="match status" value="1"/>
</dbReference>
<keyword evidence="3" id="KW-1185">Reference proteome</keyword>
<feature type="domain" description="Mce/MlaD" evidence="1">
    <location>
        <begin position="40"/>
        <end position="118"/>
    </location>
</feature>
<dbReference type="Pfam" id="PF02470">
    <property type="entry name" value="MlaD"/>
    <property type="match status" value="1"/>
</dbReference>
<dbReference type="GO" id="GO:0005576">
    <property type="term" value="C:extracellular region"/>
    <property type="evidence" value="ECO:0007669"/>
    <property type="project" value="TreeGrafter"/>
</dbReference>
<dbReference type="EMBL" id="MLIS01000001">
    <property type="protein sequence ID" value="OHU78185.1"/>
    <property type="molecule type" value="Genomic_DNA"/>
</dbReference>
<evidence type="ECO:0000313" key="2">
    <source>
        <dbReference type="EMBL" id="OHU78185.1"/>
    </source>
</evidence>
<dbReference type="PANTHER" id="PTHR33371">
    <property type="entry name" value="INTERMEMBRANE PHOSPHOLIPID TRANSPORT SYSTEM BINDING PROTEIN MLAD-RELATED"/>
    <property type="match status" value="1"/>
</dbReference>
<name>A0A1S1M8F0_MYCCH</name>